<comment type="caution">
    <text evidence="2">The sequence shown here is derived from an EMBL/GenBank/DDBJ whole genome shotgun (WGS) entry which is preliminary data.</text>
</comment>
<dbReference type="Pfam" id="PF00814">
    <property type="entry name" value="TsaD"/>
    <property type="match status" value="1"/>
</dbReference>
<name>A0A940DH13_9PROT</name>
<dbReference type="AlphaFoldDB" id="A0A940DH13"/>
<dbReference type="Proteomes" id="UP000721442">
    <property type="component" value="Unassembled WGS sequence"/>
</dbReference>
<dbReference type="Gene3D" id="3.30.420.40">
    <property type="match status" value="1"/>
</dbReference>
<protein>
    <submittedName>
        <fullName evidence="2">tRNA (Adenosine(37)-N6)-threonylcarbamoyltransferase complex dimerization subunit type 1 TsaB</fullName>
    </submittedName>
</protein>
<accession>A0A940DH13</accession>
<organism evidence="2 3">
    <name type="scientific">Candidatus Enterousia excrementavium</name>
    <dbReference type="NCBI Taxonomy" id="2840789"/>
    <lineage>
        <taxon>Bacteria</taxon>
        <taxon>Pseudomonadati</taxon>
        <taxon>Pseudomonadota</taxon>
        <taxon>Alphaproteobacteria</taxon>
        <taxon>Candidatus Enterousia</taxon>
    </lineage>
</organism>
<evidence type="ECO:0000259" key="1">
    <source>
        <dbReference type="Pfam" id="PF00814"/>
    </source>
</evidence>
<proteinExistence type="predicted"/>
<dbReference type="EMBL" id="JADINE010000044">
    <property type="protein sequence ID" value="MBO8407516.1"/>
    <property type="molecule type" value="Genomic_DNA"/>
</dbReference>
<evidence type="ECO:0000313" key="2">
    <source>
        <dbReference type="EMBL" id="MBO8407516.1"/>
    </source>
</evidence>
<dbReference type="NCBIfam" id="TIGR03725">
    <property type="entry name" value="T6A_YeaZ"/>
    <property type="match status" value="1"/>
</dbReference>
<feature type="domain" description="Gcp-like" evidence="1">
    <location>
        <begin position="33"/>
        <end position="117"/>
    </location>
</feature>
<reference evidence="2" key="1">
    <citation type="submission" date="2020-10" db="EMBL/GenBank/DDBJ databases">
        <authorList>
            <person name="Gilroy R."/>
        </authorList>
    </citation>
    <scope>NUCLEOTIDE SEQUENCE</scope>
    <source>
        <strain evidence="2">B1-16210</strain>
    </source>
</reference>
<dbReference type="SUPFAM" id="SSF53067">
    <property type="entry name" value="Actin-like ATPase domain"/>
    <property type="match status" value="1"/>
</dbReference>
<dbReference type="Gene3D" id="3.30.420.200">
    <property type="match status" value="1"/>
</dbReference>
<gene>
    <name evidence="2" type="primary">tsaB</name>
    <name evidence="2" type="ORF">IAC77_03615</name>
</gene>
<reference evidence="2" key="2">
    <citation type="journal article" date="2021" name="PeerJ">
        <title>Extensive microbial diversity within the chicken gut microbiome revealed by metagenomics and culture.</title>
        <authorList>
            <person name="Gilroy R."/>
            <person name="Ravi A."/>
            <person name="Getino M."/>
            <person name="Pursley I."/>
            <person name="Horton D.L."/>
            <person name="Alikhan N.F."/>
            <person name="Baker D."/>
            <person name="Gharbi K."/>
            <person name="Hall N."/>
            <person name="Watson M."/>
            <person name="Adriaenssens E.M."/>
            <person name="Foster-Nyarko E."/>
            <person name="Jarju S."/>
            <person name="Secka A."/>
            <person name="Antonio M."/>
            <person name="Oren A."/>
            <person name="Chaudhuri R.R."/>
            <person name="La Ragione R."/>
            <person name="Hildebrand F."/>
            <person name="Pallen M.J."/>
        </authorList>
    </citation>
    <scope>NUCLEOTIDE SEQUENCE</scope>
    <source>
        <strain evidence="2">B1-16210</strain>
    </source>
</reference>
<sequence length="186" mass="20405">MVNKMILVINTSGNALEFVLGDKYAHVDADKQSVAMPVECERFLHECGADWHDLTAIGVVVGPGSFTGIRLGIAYAKGLALGLNIPVVPVNAFELYLYDTPDAFVAIDSGRGDFFVGANGLEPCTMNIDEVETKQMNWARTVGHKSFNLMNATKIVEQKLNNKSQEPVVPMYLRPSYAEQTHKDAE</sequence>
<dbReference type="InterPro" id="IPR043129">
    <property type="entry name" value="ATPase_NBD"/>
</dbReference>
<dbReference type="InterPro" id="IPR000905">
    <property type="entry name" value="Gcp-like_dom"/>
</dbReference>
<evidence type="ECO:0000313" key="3">
    <source>
        <dbReference type="Proteomes" id="UP000721442"/>
    </source>
</evidence>
<dbReference type="InterPro" id="IPR022496">
    <property type="entry name" value="T6A_TsaB"/>
</dbReference>
<dbReference type="GO" id="GO:0002949">
    <property type="term" value="P:tRNA threonylcarbamoyladenosine modification"/>
    <property type="evidence" value="ECO:0007669"/>
    <property type="project" value="InterPro"/>
</dbReference>